<evidence type="ECO:0000313" key="3">
    <source>
        <dbReference type="Proteomes" id="UP000217790"/>
    </source>
</evidence>
<dbReference type="InterPro" id="IPR029060">
    <property type="entry name" value="PIN-like_dom_sf"/>
</dbReference>
<dbReference type="GO" id="GO:0017108">
    <property type="term" value="F:5'-flap endonuclease activity"/>
    <property type="evidence" value="ECO:0007669"/>
    <property type="project" value="TreeGrafter"/>
</dbReference>
<keyword evidence="3" id="KW-1185">Reference proteome</keyword>
<reference evidence="3" key="1">
    <citation type="journal article" date="2017" name="Nat. Ecol. Evol.">
        <title>Genome expansion and lineage-specific genetic innovations in the forest pathogenic fungi Armillaria.</title>
        <authorList>
            <person name="Sipos G."/>
            <person name="Prasanna A.N."/>
            <person name="Walter M.C."/>
            <person name="O'Connor E."/>
            <person name="Balint B."/>
            <person name="Krizsan K."/>
            <person name="Kiss B."/>
            <person name="Hess J."/>
            <person name="Varga T."/>
            <person name="Slot J."/>
            <person name="Riley R."/>
            <person name="Boka B."/>
            <person name="Rigling D."/>
            <person name="Barry K."/>
            <person name="Lee J."/>
            <person name="Mihaltcheva S."/>
            <person name="LaButti K."/>
            <person name="Lipzen A."/>
            <person name="Waldron R."/>
            <person name="Moloney N.M."/>
            <person name="Sperisen C."/>
            <person name="Kredics L."/>
            <person name="Vagvoelgyi C."/>
            <person name="Patrignani A."/>
            <person name="Fitzpatrick D."/>
            <person name="Nagy I."/>
            <person name="Doyle S."/>
            <person name="Anderson J.B."/>
            <person name="Grigoriev I.V."/>
            <person name="Gueldener U."/>
            <person name="Muensterkoetter M."/>
            <person name="Nagy L.G."/>
        </authorList>
    </citation>
    <scope>NUCLEOTIDE SEQUENCE [LARGE SCALE GENOMIC DNA]</scope>
    <source>
        <strain evidence="3">Ar21-2</strain>
    </source>
</reference>
<evidence type="ECO:0000313" key="2">
    <source>
        <dbReference type="EMBL" id="PBK92029.1"/>
    </source>
</evidence>
<dbReference type="Pfam" id="PF00867">
    <property type="entry name" value="XPG_I"/>
    <property type="match status" value="1"/>
</dbReference>
<name>A0A2H3D9Y1_ARMGA</name>
<dbReference type="OrthoDB" id="2148513at2759"/>
<feature type="domain" description="XPG-I" evidence="1">
    <location>
        <begin position="17"/>
        <end position="87"/>
    </location>
</feature>
<dbReference type="EMBL" id="KZ293660">
    <property type="protein sequence ID" value="PBK92029.1"/>
    <property type="molecule type" value="Genomic_DNA"/>
</dbReference>
<dbReference type="Proteomes" id="UP000217790">
    <property type="component" value="Unassembled WGS sequence"/>
</dbReference>
<organism evidence="2 3">
    <name type="scientific">Armillaria gallica</name>
    <name type="common">Bulbous honey fungus</name>
    <name type="synonym">Armillaria bulbosa</name>
    <dbReference type="NCBI Taxonomy" id="47427"/>
    <lineage>
        <taxon>Eukaryota</taxon>
        <taxon>Fungi</taxon>
        <taxon>Dikarya</taxon>
        <taxon>Basidiomycota</taxon>
        <taxon>Agaricomycotina</taxon>
        <taxon>Agaricomycetes</taxon>
        <taxon>Agaricomycetidae</taxon>
        <taxon>Agaricales</taxon>
        <taxon>Marasmiineae</taxon>
        <taxon>Physalacriaceae</taxon>
        <taxon>Armillaria</taxon>
    </lineage>
</organism>
<dbReference type="SUPFAM" id="SSF88723">
    <property type="entry name" value="PIN domain-like"/>
    <property type="match status" value="1"/>
</dbReference>
<dbReference type="Gene3D" id="3.40.50.1010">
    <property type="entry name" value="5'-nuclease"/>
    <property type="match status" value="1"/>
</dbReference>
<dbReference type="GO" id="GO:0006281">
    <property type="term" value="P:DNA repair"/>
    <property type="evidence" value="ECO:0007669"/>
    <property type="project" value="UniProtKB-ARBA"/>
</dbReference>
<dbReference type="PANTHER" id="PTHR11081:SF75">
    <property type="entry name" value="ENDONUCLEASE, PUTATIVE (AFU_ORTHOLOGUE AFUA_3G13260)-RELATED"/>
    <property type="match status" value="1"/>
</dbReference>
<proteinExistence type="predicted"/>
<dbReference type="SMART" id="SM00484">
    <property type="entry name" value="XPGI"/>
    <property type="match status" value="1"/>
</dbReference>
<dbReference type="InterPro" id="IPR006086">
    <property type="entry name" value="XPG-I_dom"/>
</dbReference>
<dbReference type="SUPFAM" id="SSF47807">
    <property type="entry name" value="5' to 3' exonuclease, C-terminal subdomain"/>
    <property type="match status" value="1"/>
</dbReference>
<dbReference type="AlphaFoldDB" id="A0A2H3D9Y1"/>
<protein>
    <submittedName>
        <fullName evidence="2">PIN domain-like protein</fullName>
    </submittedName>
</protein>
<dbReference type="PANTHER" id="PTHR11081">
    <property type="entry name" value="FLAP ENDONUCLEASE FAMILY MEMBER"/>
    <property type="match status" value="1"/>
</dbReference>
<dbReference type="InParanoid" id="A0A2H3D9Y1"/>
<evidence type="ECO:0000259" key="1">
    <source>
        <dbReference type="SMART" id="SM00484"/>
    </source>
</evidence>
<dbReference type="OMA" id="RFRTVIF"/>
<dbReference type="STRING" id="47427.A0A2H3D9Y1"/>
<gene>
    <name evidence="2" type="ORF">ARMGADRAFT_1046477</name>
</gene>
<accession>A0A2H3D9Y1</accession>
<dbReference type="InterPro" id="IPR036279">
    <property type="entry name" value="5-3_exonuclease_C_sf"/>
</dbReference>
<dbReference type="InterPro" id="IPR006084">
    <property type="entry name" value="XPG/Rad2"/>
</dbReference>
<dbReference type="PRINTS" id="PR00853">
    <property type="entry name" value="XPGRADSUPER"/>
</dbReference>
<sequence length="241" mass="26739">MGLPGLWTVLKPSTVVEAFGFEWRMAPGEAEAELAYLNKAGIIDGILSDNVDTFIFGAHRVICNPSSTHPGDKRLQHHVHVYSDIQLSHAHLIFIALCIGGDYSQSGLQGCSVNTALALAQCGFADSLYTAATILPRKSLPNYLCQWHADLVTEPITSLSEGQADFYKDLSWTEREPLVPELTRVCEFYFEWGFEATILTHFCTCIWPSILLSPHEPFLAMKAHQQTSICPLHTSLTKSML</sequence>